<gene>
    <name evidence="2" type="ORF">SAMN05444285_1541</name>
</gene>
<keyword evidence="1" id="KW-0472">Membrane</keyword>
<organism evidence="2 3">
    <name type="scientific">Draconibacterium orientale</name>
    <dbReference type="NCBI Taxonomy" id="1168034"/>
    <lineage>
        <taxon>Bacteria</taxon>
        <taxon>Pseudomonadati</taxon>
        <taxon>Bacteroidota</taxon>
        <taxon>Bacteroidia</taxon>
        <taxon>Marinilabiliales</taxon>
        <taxon>Prolixibacteraceae</taxon>
        <taxon>Draconibacterium</taxon>
    </lineage>
</organism>
<name>A0A1I0JVP6_9BACT</name>
<feature type="transmembrane region" description="Helical" evidence="1">
    <location>
        <begin position="12"/>
        <end position="32"/>
    </location>
</feature>
<evidence type="ECO:0000256" key="1">
    <source>
        <dbReference type="SAM" id="Phobius"/>
    </source>
</evidence>
<feature type="transmembrane region" description="Helical" evidence="1">
    <location>
        <begin position="188"/>
        <end position="208"/>
    </location>
</feature>
<reference evidence="2 3" key="1">
    <citation type="submission" date="2016-10" db="EMBL/GenBank/DDBJ databases">
        <authorList>
            <person name="de Groot N.N."/>
        </authorList>
    </citation>
    <scope>NUCLEOTIDE SEQUENCE [LARGE SCALE GENOMIC DNA]</scope>
    <source>
        <strain evidence="2 3">DSM 25947</strain>
    </source>
</reference>
<dbReference type="EMBL" id="FOHT01000054">
    <property type="protein sequence ID" value="SEU13977.1"/>
    <property type="molecule type" value="Genomic_DNA"/>
</dbReference>
<evidence type="ECO:0000313" key="3">
    <source>
        <dbReference type="Proteomes" id="UP000181981"/>
    </source>
</evidence>
<dbReference type="Proteomes" id="UP000181981">
    <property type="component" value="Unassembled WGS sequence"/>
</dbReference>
<dbReference type="AlphaFoldDB" id="A0A1I0JVP6"/>
<sequence>MKKLFYLNKRWSNAVAFLIVNLVVCVLLMSGLTAMSKTLSYPYLWSAGLLLLLGLMIVAYALTGATLVKYVVFEKDIFTLHFFFFKSKQYRLNQLKQYATAAYGGYRYIMAHSVILEFNDGKRYQIADPIIHNYKQFYEFVKNSNFDCFGYIGRNSWRKKNKPLSKKWVVERDEKELIKAIEKKKGVIILYFYGIITLAMNFALVRYLI</sequence>
<accession>A0A1I0JVP6</accession>
<keyword evidence="1" id="KW-1133">Transmembrane helix</keyword>
<feature type="transmembrane region" description="Helical" evidence="1">
    <location>
        <begin position="44"/>
        <end position="68"/>
    </location>
</feature>
<proteinExistence type="predicted"/>
<keyword evidence="1" id="KW-0812">Transmembrane</keyword>
<dbReference type="RefSeq" id="WP_038555457.1">
    <property type="nucleotide sequence ID" value="NZ_FOHT01000054.1"/>
</dbReference>
<evidence type="ECO:0000313" key="2">
    <source>
        <dbReference type="EMBL" id="SEU13977.1"/>
    </source>
</evidence>
<protein>
    <submittedName>
        <fullName evidence="2">Uncharacterized protein</fullName>
    </submittedName>
</protein>